<evidence type="ECO:0000313" key="2">
    <source>
        <dbReference type="EMBL" id="KAG5857098.1"/>
    </source>
</evidence>
<dbReference type="GO" id="GO:0031267">
    <property type="term" value="F:small GTPase binding"/>
    <property type="evidence" value="ECO:0007669"/>
    <property type="project" value="InterPro"/>
</dbReference>
<evidence type="ECO:0000256" key="1">
    <source>
        <dbReference type="SAM" id="MobiDB-lite"/>
    </source>
</evidence>
<evidence type="ECO:0000313" key="3">
    <source>
        <dbReference type="Proteomes" id="UP001044222"/>
    </source>
</evidence>
<sequence>MQFETLRQFCSSVLSHFNGAFSPPQNILQTELLEQALSNIGKRSPSASRDPNQTYDQREDRGERSQYAPADGGMPRSPSDYGDRDPRRAGRGPRMYEDANAAHGEYQDRRGHWGHSQDYPPDEDLDGQPSEYELQRRREEEYQARYRSDPNLARYPVKPQPYEEQMRMHAEVSRARHERRHSDVSLAYTELDDPRGRPSR</sequence>
<dbReference type="GO" id="GO:2000300">
    <property type="term" value="P:regulation of synaptic vesicle exocytosis"/>
    <property type="evidence" value="ECO:0007669"/>
    <property type="project" value="TreeGrafter"/>
</dbReference>
<comment type="caution">
    <text evidence="2">The sequence shown here is derived from an EMBL/GenBank/DDBJ whole genome shotgun (WGS) entry which is preliminary data.</text>
</comment>
<name>A0A9D3S6Y8_ANGAN</name>
<dbReference type="AlphaFoldDB" id="A0A9D3S6Y8"/>
<accession>A0A9D3S6Y8</accession>
<keyword evidence="3" id="KW-1185">Reference proteome</keyword>
<dbReference type="GO" id="GO:0050806">
    <property type="term" value="P:positive regulation of synaptic transmission"/>
    <property type="evidence" value="ECO:0007669"/>
    <property type="project" value="TreeGrafter"/>
</dbReference>
<dbReference type="EMBL" id="JAFIRN010000001">
    <property type="protein sequence ID" value="KAG5857098.1"/>
    <property type="molecule type" value="Genomic_DNA"/>
</dbReference>
<dbReference type="GO" id="GO:0042734">
    <property type="term" value="C:presynaptic membrane"/>
    <property type="evidence" value="ECO:0007669"/>
    <property type="project" value="TreeGrafter"/>
</dbReference>
<proteinExistence type="predicted"/>
<dbReference type="GO" id="GO:0048788">
    <property type="term" value="C:cytoskeleton of presynaptic active zone"/>
    <property type="evidence" value="ECO:0007669"/>
    <property type="project" value="TreeGrafter"/>
</dbReference>
<dbReference type="GO" id="GO:0042391">
    <property type="term" value="P:regulation of membrane potential"/>
    <property type="evidence" value="ECO:0007669"/>
    <property type="project" value="TreeGrafter"/>
</dbReference>
<dbReference type="GO" id="GO:0044325">
    <property type="term" value="F:transmembrane transporter binding"/>
    <property type="evidence" value="ECO:0007669"/>
    <property type="project" value="TreeGrafter"/>
</dbReference>
<feature type="compositionally biased region" description="Polar residues" evidence="1">
    <location>
        <begin position="45"/>
        <end position="55"/>
    </location>
</feature>
<feature type="region of interest" description="Disordered" evidence="1">
    <location>
        <begin position="40"/>
        <end position="200"/>
    </location>
</feature>
<dbReference type="GO" id="GO:0048167">
    <property type="term" value="P:regulation of synaptic plasticity"/>
    <property type="evidence" value="ECO:0007669"/>
    <property type="project" value="TreeGrafter"/>
</dbReference>
<dbReference type="GO" id="GO:0048791">
    <property type="term" value="P:calcium ion-regulated exocytosis of neurotransmitter"/>
    <property type="evidence" value="ECO:0007669"/>
    <property type="project" value="TreeGrafter"/>
</dbReference>
<dbReference type="PANTHER" id="PTHR12157:SF15">
    <property type="entry name" value="REGULATING SYNAPTIC MEMBRANE EXOCYTOSIS PROTEIN 2"/>
    <property type="match status" value="1"/>
</dbReference>
<dbReference type="InterPro" id="IPR039032">
    <property type="entry name" value="Rim-like"/>
</dbReference>
<dbReference type="Proteomes" id="UP001044222">
    <property type="component" value="Unassembled WGS sequence"/>
</dbReference>
<dbReference type="PANTHER" id="PTHR12157">
    <property type="entry name" value="REGULATING SYNAPTIC MEMBRANE EXOCYTOSIS PROTEIN"/>
    <property type="match status" value="1"/>
</dbReference>
<feature type="non-terminal residue" evidence="2">
    <location>
        <position position="1"/>
    </location>
</feature>
<organism evidence="2 3">
    <name type="scientific">Anguilla anguilla</name>
    <name type="common">European freshwater eel</name>
    <name type="synonym">Muraena anguilla</name>
    <dbReference type="NCBI Taxonomy" id="7936"/>
    <lineage>
        <taxon>Eukaryota</taxon>
        <taxon>Metazoa</taxon>
        <taxon>Chordata</taxon>
        <taxon>Craniata</taxon>
        <taxon>Vertebrata</taxon>
        <taxon>Euteleostomi</taxon>
        <taxon>Actinopterygii</taxon>
        <taxon>Neopterygii</taxon>
        <taxon>Teleostei</taxon>
        <taxon>Anguilliformes</taxon>
        <taxon>Anguillidae</taxon>
        <taxon>Anguilla</taxon>
    </lineage>
</organism>
<reference evidence="2" key="1">
    <citation type="submission" date="2021-01" db="EMBL/GenBank/DDBJ databases">
        <title>A chromosome-scale assembly of European eel, Anguilla anguilla.</title>
        <authorList>
            <person name="Henkel C."/>
            <person name="Jong-Raadsen S.A."/>
            <person name="Dufour S."/>
            <person name="Weltzien F.-A."/>
            <person name="Palstra A.P."/>
            <person name="Pelster B."/>
            <person name="Spaink H.P."/>
            <person name="Van Den Thillart G.E."/>
            <person name="Jansen H."/>
            <person name="Zahm M."/>
            <person name="Klopp C."/>
            <person name="Cedric C."/>
            <person name="Louis A."/>
            <person name="Berthelot C."/>
            <person name="Parey E."/>
            <person name="Roest Crollius H."/>
            <person name="Montfort J."/>
            <person name="Robinson-Rechavi M."/>
            <person name="Bucao C."/>
            <person name="Bouchez O."/>
            <person name="Gislard M."/>
            <person name="Lluch J."/>
            <person name="Milhes M."/>
            <person name="Lampietro C."/>
            <person name="Lopez Roques C."/>
            <person name="Donnadieu C."/>
            <person name="Braasch I."/>
            <person name="Desvignes T."/>
            <person name="Postlethwait J."/>
            <person name="Bobe J."/>
            <person name="Guiguen Y."/>
            <person name="Dirks R."/>
        </authorList>
    </citation>
    <scope>NUCLEOTIDE SEQUENCE</scope>
    <source>
        <strain evidence="2">Tag_6206</strain>
        <tissue evidence="2">Liver</tissue>
    </source>
</reference>
<protein>
    <submittedName>
        <fullName evidence="2">Uncharacterized protein</fullName>
    </submittedName>
</protein>
<gene>
    <name evidence="2" type="ORF">ANANG_G00014960</name>
</gene>
<feature type="compositionally biased region" description="Basic and acidic residues" evidence="1">
    <location>
        <begin position="164"/>
        <end position="183"/>
    </location>
</feature>
<feature type="compositionally biased region" description="Basic and acidic residues" evidence="1">
    <location>
        <begin position="133"/>
        <end position="148"/>
    </location>
</feature>